<dbReference type="RefSeq" id="WP_066660220.1">
    <property type="nucleotide sequence ID" value="NZ_CP011402.1"/>
</dbReference>
<proteinExistence type="predicted"/>
<gene>
    <name evidence="1" type="ORF">SAMN02910314_02013</name>
</gene>
<keyword evidence="2" id="KW-1185">Reference proteome</keyword>
<evidence type="ECO:0000313" key="2">
    <source>
        <dbReference type="Proteomes" id="UP000182975"/>
    </source>
</evidence>
<accession>A0A172RWF9</accession>
<organism evidence="1 2">
    <name type="scientific">Denitrobacterium detoxificans</name>
    <dbReference type="NCBI Taxonomy" id="79604"/>
    <lineage>
        <taxon>Bacteria</taxon>
        <taxon>Bacillati</taxon>
        <taxon>Actinomycetota</taxon>
        <taxon>Coriobacteriia</taxon>
        <taxon>Eggerthellales</taxon>
        <taxon>Eggerthellaceae</taxon>
        <taxon>Denitrobacterium</taxon>
    </lineage>
</organism>
<sequence length="63" mass="7483">MNELRCAYCGKEIKEGEDVFVCLDNWLQWHHYCDLPKHKHYYCSKACFADDWSVEPVDLDDIG</sequence>
<dbReference type="EMBL" id="FOEC01000028">
    <property type="protein sequence ID" value="SEP04602.1"/>
    <property type="molecule type" value="Genomic_DNA"/>
</dbReference>
<protein>
    <submittedName>
        <fullName evidence="1">Uncharacterized protein</fullName>
    </submittedName>
</protein>
<name>A0A172RWF9_9ACTN</name>
<dbReference type="KEGG" id="ddt:AAY81_00845"/>
<dbReference type="STRING" id="79604.AAY81_00845"/>
<dbReference type="Proteomes" id="UP000182975">
    <property type="component" value="Unassembled WGS sequence"/>
</dbReference>
<dbReference type="AlphaFoldDB" id="A0A172RWF9"/>
<reference evidence="2" key="1">
    <citation type="submission" date="2016-10" db="EMBL/GenBank/DDBJ databases">
        <authorList>
            <person name="Varghese N."/>
        </authorList>
    </citation>
    <scope>NUCLEOTIDE SEQUENCE [LARGE SCALE GENOMIC DNA]</scope>
    <source>
        <strain evidence="2">DSM 21843</strain>
    </source>
</reference>
<evidence type="ECO:0000313" key="1">
    <source>
        <dbReference type="EMBL" id="SEP04602.1"/>
    </source>
</evidence>